<dbReference type="Proteomes" id="UP001153387">
    <property type="component" value="Unassembled WGS sequence"/>
</dbReference>
<keyword evidence="3" id="KW-1185">Reference proteome</keyword>
<comment type="caution">
    <text evidence="2">The sequence shown here is derived from an EMBL/GenBank/DDBJ whole genome shotgun (WGS) entry which is preliminary data.</text>
</comment>
<dbReference type="EMBL" id="JAPDHZ010000002">
    <property type="protein sequence ID" value="MDG0790532.1"/>
    <property type="molecule type" value="Genomic_DNA"/>
</dbReference>
<evidence type="ECO:0000313" key="2">
    <source>
        <dbReference type="EMBL" id="MDG0790532.1"/>
    </source>
</evidence>
<accession>A0A9X4KI62</accession>
<feature type="region of interest" description="Disordered" evidence="1">
    <location>
        <begin position="1"/>
        <end position="42"/>
    </location>
</feature>
<proteinExistence type="predicted"/>
<organism evidence="2 3">
    <name type="scientific">Cohnella ginsengisoli</name>
    <dbReference type="NCBI Taxonomy" id="425004"/>
    <lineage>
        <taxon>Bacteria</taxon>
        <taxon>Bacillati</taxon>
        <taxon>Bacillota</taxon>
        <taxon>Bacilli</taxon>
        <taxon>Bacillales</taxon>
        <taxon>Paenibacillaceae</taxon>
        <taxon>Cohnella</taxon>
    </lineage>
</organism>
<gene>
    <name evidence="2" type="ORF">OMP38_06470</name>
</gene>
<evidence type="ECO:0000256" key="1">
    <source>
        <dbReference type="SAM" id="MobiDB-lite"/>
    </source>
</evidence>
<name>A0A9X4KI62_9BACL</name>
<dbReference type="RefSeq" id="WP_277565243.1">
    <property type="nucleotide sequence ID" value="NZ_JAPDHZ010000002.1"/>
</dbReference>
<reference evidence="2 3" key="1">
    <citation type="submission" date="2022-10" db="EMBL/GenBank/DDBJ databases">
        <title>Comparative genomic analysis of Cohnella hashimotonis sp. nov., isolated from the International Space Station.</title>
        <authorList>
            <person name="Simpson A."/>
            <person name="Venkateswaran K."/>
        </authorList>
    </citation>
    <scope>NUCLEOTIDE SEQUENCE [LARGE SCALE GENOMIC DNA]</scope>
    <source>
        <strain evidence="2 3">DSM 18997</strain>
    </source>
</reference>
<protein>
    <submittedName>
        <fullName evidence="2">Uncharacterized protein</fullName>
    </submittedName>
</protein>
<evidence type="ECO:0000313" key="3">
    <source>
        <dbReference type="Proteomes" id="UP001153387"/>
    </source>
</evidence>
<sequence length="42" mass="4827">MLRRLANPAASFEQNTHSSPVFRGEHDEDGMKHENTFRELNG</sequence>
<dbReference type="AlphaFoldDB" id="A0A9X4KI62"/>
<feature type="compositionally biased region" description="Basic and acidic residues" evidence="1">
    <location>
        <begin position="23"/>
        <end position="42"/>
    </location>
</feature>